<evidence type="ECO:0000313" key="1">
    <source>
        <dbReference type="EMBL" id="ANH09713.1"/>
    </source>
</evidence>
<dbReference type="RefSeq" id="YP_009257630.1">
    <property type="nucleotide sequence ID" value="NC_030338.1"/>
</dbReference>
<dbReference type="GeneID" id="27983293"/>
<dbReference type="AlphaFoldDB" id="A0A173G0A9"/>
<accession>A0A173G0A9</accession>
<proteinExistence type="predicted"/>
<dbReference type="EMBL" id="KU053957">
    <property type="protein sequence ID" value="ANH09713.1"/>
    <property type="molecule type" value="Genomic_DNA"/>
</dbReference>
<gene>
    <name evidence="1" type="primary">orf157</name>
</gene>
<name>A0A173G0A9_GASCM</name>
<geneLocation type="plastid" evidence="1"/>
<keyword evidence="1" id="KW-0934">Plastid</keyword>
<reference evidence="1" key="1">
    <citation type="submission" date="2015-11" db="EMBL/GenBank/DDBJ databases">
        <authorList>
            <person name="Zhang Y."/>
            <person name="Guo Z."/>
        </authorList>
    </citation>
    <scope>NUCLEOTIDE SEQUENCE</scope>
</reference>
<protein>
    <submittedName>
        <fullName evidence="1">Uncharacterized protein</fullName>
    </submittedName>
</protein>
<organism evidence="1">
    <name type="scientific">Gastroclonium compressum</name>
    <name type="common">Red alga</name>
    <name type="synonym">Coeloseira compressa</name>
    <dbReference type="NCBI Taxonomy" id="1852973"/>
    <lineage>
        <taxon>Eukaryota</taxon>
        <taxon>Rhodophyta</taxon>
        <taxon>Florideophyceae</taxon>
        <taxon>Rhodymeniophycidae</taxon>
        <taxon>Rhodymeniales</taxon>
        <taxon>Champiaceae</taxon>
        <taxon>Coeloseira</taxon>
    </lineage>
</organism>
<sequence>MMKKCINKKIQFLIMSTEAIDIYLLKNTRDQILYRKYYSNKQENISRKQQIKTIIANINFLFSKIQQNHMQELIKSILKNYTIDLESLIVQQYLKRFKYLYKKTQNYYHNLSFLENIKIQKLAIINLYIINKINTKKGLYNLLNYLIF</sequence>
<reference evidence="1" key="2">
    <citation type="submission" date="2016-06" db="EMBL/GenBank/DDBJ databases">
        <title>Genomic and phylogenetic analysis of Gastroclonium compressum supports its reinstatement to Coeloseira (Champiaceae, Rhodophyta).</title>
        <authorList>
            <person name="Kilpatrick Z."/>
            <person name="Hughey J.R."/>
        </authorList>
    </citation>
    <scope>NUCLEOTIDE SEQUENCE</scope>
</reference>